<keyword evidence="3" id="KW-1185">Reference proteome</keyword>
<dbReference type="AlphaFoldDB" id="A0A9P7ZQE3"/>
<evidence type="ECO:0000313" key="2">
    <source>
        <dbReference type="EMBL" id="KAG9256388.1"/>
    </source>
</evidence>
<protein>
    <recommendedName>
        <fullName evidence="4">Cyclin-dependent protein kinase regulator pho80</fullName>
    </recommendedName>
</protein>
<dbReference type="PANTHER" id="PTHR39219:SF1">
    <property type="entry name" value="ER MEMBRANE PROTEIN COMPLEX SUBUNIT 10"/>
    <property type="match status" value="1"/>
</dbReference>
<feature type="chain" id="PRO_5040412361" description="Cyclin-dependent protein kinase regulator pho80" evidence="1">
    <location>
        <begin position="19"/>
        <end position="191"/>
    </location>
</feature>
<feature type="signal peptide" evidence="1">
    <location>
        <begin position="1"/>
        <end position="18"/>
    </location>
</feature>
<reference evidence="2" key="1">
    <citation type="journal article" date="2021" name="IMA Fungus">
        <title>Genomic characterization of three marine fungi, including Emericellopsis atlantica sp. nov. with signatures of a generalist lifestyle and marine biomass degradation.</title>
        <authorList>
            <person name="Hagestad O.C."/>
            <person name="Hou L."/>
            <person name="Andersen J.H."/>
            <person name="Hansen E.H."/>
            <person name="Altermark B."/>
            <person name="Li C."/>
            <person name="Kuhnert E."/>
            <person name="Cox R.J."/>
            <person name="Crous P.W."/>
            <person name="Spatafora J.W."/>
            <person name="Lail K."/>
            <person name="Amirebrahimi M."/>
            <person name="Lipzen A."/>
            <person name="Pangilinan J."/>
            <person name="Andreopoulos W."/>
            <person name="Hayes R.D."/>
            <person name="Ng V."/>
            <person name="Grigoriev I.V."/>
            <person name="Jackson S.A."/>
            <person name="Sutton T.D.S."/>
            <person name="Dobson A.D.W."/>
            <person name="Rama T."/>
        </authorList>
    </citation>
    <scope>NUCLEOTIDE SEQUENCE</scope>
    <source>
        <strain evidence="2">TS7</strain>
    </source>
</reference>
<proteinExistence type="predicted"/>
<evidence type="ECO:0000313" key="3">
    <source>
        <dbReference type="Proteomes" id="UP000887229"/>
    </source>
</evidence>
<keyword evidence="1" id="KW-0732">Signal</keyword>
<dbReference type="EMBL" id="MU251248">
    <property type="protein sequence ID" value="KAG9256388.1"/>
    <property type="molecule type" value="Genomic_DNA"/>
</dbReference>
<comment type="caution">
    <text evidence="2">The sequence shown here is derived from an EMBL/GenBank/DDBJ whole genome shotgun (WGS) entry which is preliminary data.</text>
</comment>
<evidence type="ECO:0008006" key="4">
    <source>
        <dbReference type="Google" id="ProtNLM"/>
    </source>
</evidence>
<accession>A0A9P7ZQE3</accession>
<gene>
    <name evidence="2" type="ORF">F5Z01DRAFT_672375</name>
</gene>
<dbReference type="GeneID" id="70295707"/>
<dbReference type="Proteomes" id="UP000887229">
    <property type="component" value="Unassembled WGS sequence"/>
</dbReference>
<dbReference type="OrthoDB" id="1894652at2759"/>
<dbReference type="PANTHER" id="PTHR39219">
    <property type="entry name" value="ER MEMBRANE PROTEIN COMPLEX SUBUNIT 10"/>
    <property type="match status" value="1"/>
</dbReference>
<organism evidence="2 3">
    <name type="scientific">Emericellopsis atlantica</name>
    <dbReference type="NCBI Taxonomy" id="2614577"/>
    <lineage>
        <taxon>Eukaryota</taxon>
        <taxon>Fungi</taxon>
        <taxon>Dikarya</taxon>
        <taxon>Ascomycota</taxon>
        <taxon>Pezizomycotina</taxon>
        <taxon>Sordariomycetes</taxon>
        <taxon>Hypocreomycetidae</taxon>
        <taxon>Hypocreales</taxon>
        <taxon>Bionectriaceae</taxon>
        <taxon>Emericellopsis</taxon>
    </lineage>
</organism>
<name>A0A9P7ZQE3_9HYPO</name>
<dbReference type="RefSeq" id="XP_046120312.1">
    <property type="nucleotide sequence ID" value="XM_046264804.1"/>
</dbReference>
<evidence type="ECO:0000256" key="1">
    <source>
        <dbReference type="SAM" id="SignalP"/>
    </source>
</evidence>
<sequence length="191" mass="20109">MRLSSLLSGLCAATLALAAPRTAQIYVQPILTSTSSPVPLAEVAYDPFSPDVAQIVTYEHPELPAESSLVRVGLYETKSATWLAGTTVASTENFAKGYSPNILLTVDRIGGNVISAAVKGVAIDAGQTRDFGPKAIVVVESMGKQPELNKPIVLSPEGKKVEEVEKTFLQKYWYLLAIGAFLLISGGGGGS</sequence>